<keyword evidence="5" id="KW-0631">Potassium channel</keyword>
<comment type="caution">
    <text evidence="12">The sequence shown here is derived from an EMBL/GenBank/DDBJ whole genome shotgun (WGS) entry which is preliminary data.</text>
</comment>
<evidence type="ECO:0000259" key="11">
    <source>
        <dbReference type="Pfam" id="PF03493"/>
    </source>
</evidence>
<dbReference type="OrthoDB" id="10035564at2759"/>
<evidence type="ECO:0000256" key="5">
    <source>
        <dbReference type="ARBA" id="ARBA00022826"/>
    </source>
</evidence>
<feature type="domain" description="Calcium-activated potassium channel BK alpha subunit" evidence="11">
    <location>
        <begin position="14"/>
        <end position="104"/>
    </location>
</feature>
<keyword evidence="4" id="KW-0812">Transmembrane</keyword>
<dbReference type="InterPro" id="IPR047871">
    <property type="entry name" value="K_chnl_Slo-like"/>
</dbReference>
<keyword evidence="9" id="KW-0472">Membrane</keyword>
<keyword evidence="6" id="KW-0630">Potassium</keyword>
<name>A0A3S5A431_9PLAT</name>
<comment type="subcellular location">
    <subcellularLocation>
        <location evidence="1">Membrane</location>
        <topology evidence="1">Multi-pass membrane protein</topology>
    </subcellularLocation>
</comment>
<reference evidence="12" key="1">
    <citation type="submission" date="2018-11" db="EMBL/GenBank/DDBJ databases">
        <authorList>
            <consortium name="Pathogen Informatics"/>
        </authorList>
    </citation>
    <scope>NUCLEOTIDE SEQUENCE</scope>
</reference>
<dbReference type="PANTHER" id="PTHR10027">
    <property type="entry name" value="CALCIUM-ACTIVATED POTASSIUM CHANNEL ALPHA CHAIN"/>
    <property type="match status" value="1"/>
</dbReference>
<dbReference type="Proteomes" id="UP000784294">
    <property type="component" value="Unassembled WGS sequence"/>
</dbReference>
<evidence type="ECO:0000256" key="6">
    <source>
        <dbReference type="ARBA" id="ARBA00022958"/>
    </source>
</evidence>
<keyword evidence="7" id="KW-1133">Transmembrane helix</keyword>
<dbReference type="Pfam" id="PF03493">
    <property type="entry name" value="BK_channel_a"/>
    <property type="match status" value="1"/>
</dbReference>
<dbReference type="EMBL" id="CAAALY010021250">
    <property type="protein sequence ID" value="VEL14468.1"/>
    <property type="molecule type" value="Genomic_DNA"/>
</dbReference>
<evidence type="ECO:0000256" key="4">
    <source>
        <dbReference type="ARBA" id="ARBA00022692"/>
    </source>
</evidence>
<proteinExistence type="predicted"/>
<keyword evidence="8" id="KW-0406">Ion transport</keyword>
<protein>
    <recommendedName>
        <fullName evidence="11">Calcium-activated potassium channel BK alpha subunit domain-containing protein</fullName>
    </recommendedName>
</protein>
<gene>
    <name evidence="12" type="ORF">PXEA_LOCUS7908</name>
</gene>
<keyword evidence="3" id="KW-0633">Potassium transport</keyword>
<dbReference type="GO" id="GO:0016020">
    <property type="term" value="C:membrane"/>
    <property type="evidence" value="ECO:0007669"/>
    <property type="project" value="UniProtKB-SubCell"/>
</dbReference>
<dbReference type="GO" id="GO:0005267">
    <property type="term" value="F:potassium channel activity"/>
    <property type="evidence" value="ECO:0007669"/>
    <property type="project" value="UniProtKB-KW"/>
</dbReference>
<evidence type="ECO:0000256" key="3">
    <source>
        <dbReference type="ARBA" id="ARBA00022538"/>
    </source>
</evidence>
<keyword evidence="2" id="KW-0813">Transport</keyword>
<dbReference type="PANTHER" id="PTHR10027:SF10">
    <property type="entry name" value="SLOWPOKE 2, ISOFORM D"/>
    <property type="match status" value="1"/>
</dbReference>
<accession>A0A3S5A431</accession>
<dbReference type="AlphaFoldDB" id="A0A3S5A431"/>
<evidence type="ECO:0000256" key="9">
    <source>
        <dbReference type="ARBA" id="ARBA00023136"/>
    </source>
</evidence>
<evidence type="ECO:0000256" key="1">
    <source>
        <dbReference type="ARBA" id="ARBA00004141"/>
    </source>
</evidence>
<evidence type="ECO:0000256" key="7">
    <source>
        <dbReference type="ARBA" id="ARBA00022989"/>
    </source>
</evidence>
<evidence type="ECO:0000256" key="8">
    <source>
        <dbReference type="ARBA" id="ARBA00023065"/>
    </source>
</evidence>
<evidence type="ECO:0000256" key="2">
    <source>
        <dbReference type="ARBA" id="ARBA00022448"/>
    </source>
</evidence>
<keyword evidence="10" id="KW-0407">Ion channel</keyword>
<sequence>MLNNFPRWTCLRRDTVICMDELKLGLMAYNCMAPGFSTLIVNLLNSHKQKKDVHSKFEGWRSEYECGISMALYDVNISHEFHKLWSRELTVFAYEKWDVVILALRITDGQTSRMLLNPAEPTDLMIDSQNMRAIVLATSDRVAKW</sequence>
<dbReference type="InterPro" id="IPR003929">
    <property type="entry name" value="K_chnl_BK_asu"/>
</dbReference>
<evidence type="ECO:0000256" key="10">
    <source>
        <dbReference type="ARBA" id="ARBA00023303"/>
    </source>
</evidence>
<evidence type="ECO:0000313" key="13">
    <source>
        <dbReference type="Proteomes" id="UP000784294"/>
    </source>
</evidence>
<organism evidence="12 13">
    <name type="scientific">Protopolystoma xenopodis</name>
    <dbReference type="NCBI Taxonomy" id="117903"/>
    <lineage>
        <taxon>Eukaryota</taxon>
        <taxon>Metazoa</taxon>
        <taxon>Spiralia</taxon>
        <taxon>Lophotrochozoa</taxon>
        <taxon>Platyhelminthes</taxon>
        <taxon>Monogenea</taxon>
        <taxon>Polyopisthocotylea</taxon>
        <taxon>Polystomatidea</taxon>
        <taxon>Polystomatidae</taxon>
        <taxon>Protopolystoma</taxon>
    </lineage>
</organism>
<evidence type="ECO:0000313" key="12">
    <source>
        <dbReference type="EMBL" id="VEL14468.1"/>
    </source>
</evidence>
<keyword evidence="13" id="KW-1185">Reference proteome</keyword>